<protein>
    <submittedName>
        <fullName evidence="2">Uncharacterized protein</fullName>
    </submittedName>
</protein>
<sequence>MKKIFICADVWFGVFAWFGRAKLGLKLALLSWRFDALVDEYFRGRKWSLGVVEIRHAKEQIWHTENGTGPKGVRRRQWKLGSNATMFIKFCDDTFKKRVEFPHISPPANLIGFKRIIIRLGRHIDIKVIAFLSSIQHLFNANIILELNILRDVDPSWPAIAQEIWPLSYQSIDTLILYRNGISMLRNLVSPTVLRDCPNLRRIVSNNFPDAVPDDRAGADISKAVSMWLHTPRPDGRPKVMVYGRPKFEYQGRLADIKRIFANASSSPVSYVVSLYLKHKHQLDHPQPFDVENGRTKERLTFRYIEHRTRFCDGLWLLRRGPIEWNESQWEESERMAKNWTTDNVPITYNRTIVFRHVS</sequence>
<dbReference type="WBParaSite" id="Gr19_v10_g4483.t1">
    <property type="protein sequence ID" value="Gr19_v10_g4483.t1"/>
    <property type="gene ID" value="Gr19_v10_g4483"/>
</dbReference>
<evidence type="ECO:0000313" key="1">
    <source>
        <dbReference type="Proteomes" id="UP000887572"/>
    </source>
</evidence>
<reference evidence="2" key="1">
    <citation type="submission" date="2022-11" db="UniProtKB">
        <authorList>
            <consortium name="WormBaseParasite"/>
        </authorList>
    </citation>
    <scope>IDENTIFICATION</scope>
</reference>
<accession>A0A914HWQ7</accession>
<organism evidence="1 2">
    <name type="scientific">Globodera rostochiensis</name>
    <name type="common">Golden nematode worm</name>
    <name type="synonym">Heterodera rostochiensis</name>
    <dbReference type="NCBI Taxonomy" id="31243"/>
    <lineage>
        <taxon>Eukaryota</taxon>
        <taxon>Metazoa</taxon>
        <taxon>Ecdysozoa</taxon>
        <taxon>Nematoda</taxon>
        <taxon>Chromadorea</taxon>
        <taxon>Rhabditida</taxon>
        <taxon>Tylenchina</taxon>
        <taxon>Tylenchomorpha</taxon>
        <taxon>Tylenchoidea</taxon>
        <taxon>Heteroderidae</taxon>
        <taxon>Heteroderinae</taxon>
        <taxon>Globodera</taxon>
    </lineage>
</organism>
<dbReference type="AlphaFoldDB" id="A0A914HWQ7"/>
<evidence type="ECO:0000313" key="2">
    <source>
        <dbReference type="WBParaSite" id="Gr19_v10_g4483.t1"/>
    </source>
</evidence>
<name>A0A914HWQ7_GLORO</name>
<keyword evidence="1" id="KW-1185">Reference proteome</keyword>
<dbReference type="Proteomes" id="UP000887572">
    <property type="component" value="Unplaced"/>
</dbReference>
<proteinExistence type="predicted"/>